<reference evidence="2 3" key="1">
    <citation type="submission" date="2016-07" db="EMBL/GenBank/DDBJ databases">
        <title>Pervasive Adenine N6-methylation of Active Genes in Fungi.</title>
        <authorList>
            <consortium name="DOE Joint Genome Institute"/>
            <person name="Mondo S.J."/>
            <person name="Dannebaum R.O."/>
            <person name="Kuo R.C."/>
            <person name="Labutti K."/>
            <person name="Haridas S."/>
            <person name="Kuo A."/>
            <person name="Salamov A."/>
            <person name="Ahrendt S.R."/>
            <person name="Lipzen A."/>
            <person name="Sullivan W."/>
            <person name="Andreopoulos W.B."/>
            <person name="Clum A."/>
            <person name="Lindquist E."/>
            <person name="Daum C."/>
            <person name="Ramamoorthy G.K."/>
            <person name="Gryganskyi A."/>
            <person name="Culley D."/>
            <person name="Magnuson J.K."/>
            <person name="James T.Y."/>
            <person name="O'Malley M.A."/>
            <person name="Stajich J.E."/>
            <person name="Spatafora J.W."/>
            <person name="Visel A."/>
            <person name="Grigoriev I.V."/>
        </authorList>
    </citation>
    <scope>NUCLEOTIDE SEQUENCE [LARGE SCALE GENOMIC DNA]</scope>
    <source>
        <strain evidence="2 3">NRRL 1336</strain>
    </source>
</reference>
<comment type="caution">
    <text evidence="2">The sequence shown here is derived from an EMBL/GenBank/DDBJ whole genome shotgun (WGS) entry which is preliminary data.</text>
</comment>
<evidence type="ECO:0000256" key="1">
    <source>
        <dbReference type="SAM" id="MobiDB-lite"/>
    </source>
</evidence>
<name>A0A1X2I0F2_9FUNG</name>
<dbReference type="EMBL" id="MCGE01000043">
    <property type="protein sequence ID" value="ORZ05658.1"/>
    <property type="molecule type" value="Genomic_DNA"/>
</dbReference>
<proteinExistence type="predicted"/>
<feature type="region of interest" description="Disordered" evidence="1">
    <location>
        <begin position="1"/>
        <end position="33"/>
    </location>
</feature>
<gene>
    <name evidence="2" type="ORF">BCR42DRAFT_428088</name>
</gene>
<sequence length="154" mass="17237">MDDIDGSDFDSGSSTASYTSVDTKKRTKTQSTGTVSEISMLTDSIKEMTMNQEKMYDALMGNMIKPKPGPERTQQSQFMKKLLNHLRLTCMIPATYIATSATTVTLVYKELVNARKITSTAEKIILIMCVTSILQMLKGRNRIKVLPLVQIYVK</sequence>
<dbReference type="Proteomes" id="UP000193560">
    <property type="component" value="Unassembled WGS sequence"/>
</dbReference>
<accession>A0A1X2I0F2</accession>
<evidence type="ECO:0000313" key="2">
    <source>
        <dbReference type="EMBL" id="ORZ05658.1"/>
    </source>
</evidence>
<organism evidence="2 3">
    <name type="scientific">Absidia repens</name>
    <dbReference type="NCBI Taxonomy" id="90262"/>
    <lineage>
        <taxon>Eukaryota</taxon>
        <taxon>Fungi</taxon>
        <taxon>Fungi incertae sedis</taxon>
        <taxon>Mucoromycota</taxon>
        <taxon>Mucoromycotina</taxon>
        <taxon>Mucoromycetes</taxon>
        <taxon>Mucorales</taxon>
        <taxon>Cunninghamellaceae</taxon>
        <taxon>Absidia</taxon>
    </lineage>
</organism>
<protein>
    <submittedName>
        <fullName evidence="2">Uncharacterized protein</fullName>
    </submittedName>
</protein>
<evidence type="ECO:0000313" key="3">
    <source>
        <dbReference type="Proteomes" id="UP000193560"/>
    </source>
</evidence>
<keyword evidence="3" id="KW-1185">Reference proteome</keyword>
<dbReference type="AlphaFoldDB" id="A0A1X2I0F2"/>